<dbReference type="AlphaFoldDB" id="A0AAE0N4V1"/>
<comment type="caution">
    <text evidence="2">The sequence shown here is derived from an EMBL/GenBank/DDBJ whole genome shotgun (WGS) entry which is preliminary data.</text>
</comment>
<feature type="region of interest" description="Disordered" evidence="1">
    <location>
        <begin position="629"/>
        <end position="657"/>
    </location>
</feature>
<keyword evidence="3" id="KW-1185">Reference proteome</keyword>
<evidence type="ECO:0000256" key="1">
    <source>
        <dbReference type="SAM" id="MobiDB-lite"/>
    </source>
</evidence>
<feature type="region of interest" description="Disordered" evidence="1">
    <location>
        <begin position="98"/>
        <end position="129"/>
    </location>
</feature>
<protein>
    <submittedName>
        <fullName evidence="2">Uncharacterized protein</fullName>
    </submittedName>
</protein>
<feature type="compositionally biased region" description="Polar residues" evidence="1">
    <location>
        <begin position="648"/>
        <end position="657"/>
    </location>
</feature>
<reference evidence="2" key="1">
    <citation type="journal article" date="2023" name="Mol. Phylogenet. Evol.">
        <title>Genome-scale phylogeny and comparative genomics of the fungal order Sordariales.</title>
        <authorList>
            <person name="Hensen N."/>
            <person name="Bonometti L."/>
            <person name="Westerberg I."/>
            <person name="Brannstrom I.O."/>
            <person name="Guillou S."/>
            <person name="Cros-Aarteil S."/>
            <person name="Calhoun S."/>
            <person name="Haridas S."/>
            <person name="Kuo A."/>
            <person name="Mondo S."/>
            <person name="Pangilinan J."/>
            <person name="Riley R."/>
            <person name="LaButti K."/>
            <person name="Andreopoulos B."/>
            <person name="Lipzen A."/>
            <person name="Chen C."/>
            <person name="Yan M."/>
            <person name="Daum C."/>
            <person name="Ng V."/>
            <person name="Clum A."/>
            <person name="Steindorff A."/>
            <person name="Ohm R.A."/>
            <person name="Martin F."/>
            <person name="Silar P."/>
            <person name="Natvig D.O."/>
            <person name="Lalanne C."/>
            <person name="Gautier V."/>
            <person name="Ament-Velasquez S.L."/>
            <person name="Kruys A."/>
            <person name="Hutchinson M.I."/>
            <person name="Powell A.J."/>
            <person name="Barry K."/>
            <person name="Miller A.N."/>
            <person name="Grigoriev I.V."/>
            <person name="Debuchy R."/>
            <person name="Gladieux P."/>
            <person name="Hiltunen Thoren M."/>
            <person name="Johannesson H."/>
        </authorList>
    </citation>
    <scope>NUCLEOTIDE SEQUENCE</scope>
    <source>
        <strain evidence="2">CBS 232.78</strain>
    </source>
</reference>
<sequence length="745" mass="79999">MSRLSLSEVTDVQLKDVRPLTMNVGGEDIALPDRFVFDMEPVNLNRTSSSSSTGMPMGQLKHAKSRDNYLSRESLDILYDSDLPGEFRLRMLFGQRNSGQDDLSNHRAKVYRESEVSRRSSNDSGIGSMTYSGLASMTSFGNNSMNKHTVPTHDEEERYQRMLGRLRKAENPEDSSQPPGKPTPNITAPKPPTLNTAHMIKEKDMWPLGSEGYSHATVIRRHPLSASAPSPRTKLERSSDSGYASGSSSVPADSYQQMGDSSCSSVGSSAKRKHSSNESGGSLSVIEEKPALESPSKKLNPAAAEFKSTLGPVLMPVLSHKRISRIPITNLFPAAPGGLMTGILCTPQEPLTGPRGSTGPRPIHDTAEGADAFSLSYISPNTVETAWPYALPGHTPAAMVPGTFPASMMTNDTNDTTQVSNRPHSSVQQGQDGIHNLDGYNTFPSPGLAMTNPASLSAHQSSTSGANAILPPPGFHRGNSAPTTLSETAFPLSLAIGNMADTSRAYNTLPCAANAKMFSPGTIMSSMVPPPPGIPPGFNLGTTACNPDTPAFYPPSSATLAPSLTFPPPVQPLFGPDGKLNRPNFPVTTKPRDHDPIKQQQYEAYLEWRKANEPGYHVSCKMRQANRVVRKYHQQQQQQGAGSTGQGNKTVQQSETPTSWKAIIEKAKAAVGAAAAAARAERKCAQDSVKEELRVKVRERSETEASSGDVFGEKVAIAARLPEKLPTAARKIERSSAAGKENSKN</sequence>
<accession>A0AAE0N4V1</accession>
<feature type="compositionally biased region" description="Polar residues" evidence="1">
    <location>
        <begin position="250"/>
        <end position="260"/>
    </location>
</feature>
<feature type="region of interest" description="Disordered" evidence="1">
    <location>
        <begin position="222"/>
        <end position="298"/>
    </location>
</feature>
<feature type="compositionally biased region" description="Low complexity" evidence="1">
    <location>
        <begin position="240"/>
        <end position="249"/>
    </location>
</feature>
<reference evidence="2" key="2">
    <citation type="submission" date="2023-06" db="EMBL/GenBank/DDBJ databases">
        <authorList>
            <consortium name="Lawrence Berkeley National Laboratory"/>
            <person name="Haridas S."/>
            <person name="Hensen N."/>
            <person name="Bonometti L."/>
            <person name="Westerberg I."/>
            <person name="Brannstrom I.O."/>
            <person name="Guillou S."/>
            <person name="Cros-Aarteil S."/>
            <person name="Calhoun S."/>
            <person name="Kuo A."/>
            <person name="Mondo S."/>
            <person name="Pangilinan J."/>
            <person name="Riley R."/>
            <person name="LaButti K."/>
            <person name="Andreopoulos B."/>
            <person name="Lipzen A."/>
            <person name="Chen C."/>
            <person name="Yanf M."/>
            <person name="Daum C."/>
            <person name="Ng V."/>
            <person name="Clum A."/>
            <person name="Steindorff A."/>
            <person name="Ohm R."/>
            <person name="Martin F."/>
            <person name="Silar P."/>
            <person name="Natvig D."/>
            <person name="Lalanne C."/>
            <person name="Gautier V."/>
            <person name="Ament-velasquez S.L."/>
            <person name="Kruys A."/>
            <person name="Hutchinson M.I."/>
            <person name="Powell A.J."/>
            <person name="Barry K."/>
            <person name="Miller A.N."/>
            <person name="Grigoriev I.V."/>
            <person name="Debuchy R."/>
            <person name="Gladieux P."/>
            <person name="Thoren M.H."/>
            <person name="Johannesson H."/>
        </authorList>
    </citation>
    <scope>NUCLEOTIDE SEQUENCE</scope>
    <source>
        <strain evidence="2">CBS 232.78</strain>
    </source>
</reference>
<evidence type="ECO:0000313" key="3">
    <source>
        <dbReference type="Proteomes" id="UP001285441"/>
    </source>
</evidence>
<gene>
    <name evidence="2" type="ORF">B0H63DRAFT_528044</name>
</gene>
<dbReference type="EMBL" id="JAULSW010000009">
    <property type="protein sequence ID" value="KAK3370320.1"/>
    <property type="molecule type" value="Genomic_DNA"/>
</dbReference>
<feature type="region of interest" description="Disordered" evidence="1">
    <location>
        <begin position="168"/>
        <end position="194"/>
    </location>
</feature>
<evidence type="ECO:0000313" key="2">
    <source>
        <dbReference type="EMBL" id="KAK3370320.1"/>
    </source>
</evidence>
<feature type="compositionally biased region" description="Basic and acidic residues" evidence="1">
    <location>
        <begin position="110"/>
        <end position="121"/>
    </location>
</feature>
<dbReference type="Proteomes" id="UP001285441">
    <property type="component" value="Unassembled WGS sequence"/>
</dbReference>
<name>A0AAE0N4V1_9PEZI</name>
<organism evidence="2 3">
    <name type="scientific">Podospora didyma</name>
    <dbReference type="NCBI Taxonomy" id="330526"/>
    <lineage>
        <taxon>Eukaryota</taxon>
        <taxon>Fungi</taxon>
        <taxon>Dikarya</taxon>
        <taxon>Ascomycota</taxon>
        <taxon>Pezizomycotina</taxon>
        <taxon>Sordariomycetes</taxon>
        <taxon>Sordariomycetidae</taxon>
        <taxon>Sordariales</taxon>
        <taxon>Podosporaceae</taxon>
        <taxon>Podospora</taxon>
    </lineage>
</organism>
<proteinExistence type="predicted"/>